<protein>
    <recommendedName>
        <fullName evidence="5">Glycoside hydrolase family 92 protein</fullName>
    </recommendedName>
</protein>
<dbReference type="Gene3D" id="1.20.1610.10">
    <property type="entry name" value="alpha-1,2-mannosidases domains"/>
    <property type="match status" value="1"/>
</dbReference>
<dbReference type="GeneID" id="59380873"/>
<dbReference type="AlphaFoldDB" id="A0A8H7DMJ7"/>
<dbReference type="EMBL" id="JACETU010000008">
    <property type="protein sequence ID" value="KAF7422891.1"/>
    <property type="molecule type" value="Genomic_DNA"/>
</dbReference>
<dbReference type="GO" id="GO:0006516">
    <property type="term" value="P:glycoprotein catabolic process"/>
    <property type="evidence" value="ECO:0007669"/>
    <property type="project" value="TreeGrafter"/>
</dbReference>
<dbReference type="SUPFAM" id="SSF48208">
    <property type="entry name" value="Six-hairpin glycosidases"/>
    <property type="match status" value="1"/>
</dbReference>
<evidence type="ECO:0000259" key="1">
    <source>
        <dbReference type="Pfam" id="PF07971"/>
    </source>
</evidence>
<accession>A0A8H7DMJ7</accession>
<proteinExistence type="predicted"/>
<evidence type="ECO:0008006" key="5">
    <source>
        <dbReference type="Google" id="ProtNLM"/>
    </source>
</evidence>
<dbReference type="Pfam" id="PF07971">
    <property type="entry name" value="Glyco_hydro_92"/>
    <property type="match status" value="1"/>
</dbReference>
<sequence length="832" mass="91452">MAESSAEDYPWCPVAFPSNVDPSPPHCGSRAAERVTPGSRAWEAIVDSDPAAFVNLFIGTTAGGHVFPGATVPHGMVKAGMDTDSPGNHAGYDANPAYLATGFSQLHETGTGGDIPLSNFKLWPLADCPSFDRCHTSLDKRKISRKILLDGSPDDEASPGYFATNLTTGVRVELTATRRTALHRYTFPATSTHPRIIVDISNDGKMSAREVVMKINGTTGRVVGGATFDGSFGPGSYRVYTCVDFQSENAGYVVPTEYGAWSGDTPKKGTNENSFDISTGGQVGALLTFPRSSAGRSTSILARVGVSLISTKQACANAEAEIPHFDFEAVKKASRSQWNDILKRIRVDPVGVPRDSVELFYSSLYRTHIVPADYTGENPKWNSTEPYYDSFYCNWDTYRTLFPLMSLHDPESFAKIVRGMIDIQKHEGFLPECRSATVMQHIQGGSNGDPILAEFYVKFSDRAALLNVSSSDLYQALLADAENLPLDWELQGRQIKPWKLLNYIPSDKYDGEANTRQVSRTLEYAFDDFTISQVSKLLGKEDDHRKYSRRASNFLNVWNPNVTVPGATEIRGMMQPRLSNGAFDYTDPRHCSIHDPDHSTCYLDSYVNTDGFYEGSPIVQIDQSPHVKYSEYVPHDTAKLIELQGGNEKFISRLDFIFNQSYFEPTDEPSLQMPFMYHYANRPGLSTQRSRQVIAEFFNTSSNGLPGNDDSGAMGSYVAFLLAGLYPLPATNQILLSSPFFPQVSFRNPLFDTTTTIRSKGFVGNPPNGTGGNVFIKSVSVNGTPYKSNCYLDWDVFVAGSLIELTLTDNINVTCGEGAHALPPSLSTGGYD</sequence>
<dbReference type="GO" id="GO:0030246">
    <property type="term" value="F:carbohydrate binding"/>
    <property type="evidence" value="ECO:0007669"/>
    <property type="project" value="InterPro"/>
</dbReference>
<dbReference type="GO" id="GO:0005829">
    <property type="term" value="C:cytosol"/>
    <property type="evidence" value="ECO:0007669"/>
    <property type="project" value="TreeGrafter"/>
</dbReference>
<dbReference type="InterPro" id="IPR005887">
    <property type="entry name" value="GH92_a_mannosidase_put"/>
</dbReference>
<dbReference type="NCBIfam" id="TIGR01180">
    <property type="entry name" value="aman2_put"/>
    <property type="match status" value="1"/>
</dbReference>
<dbReference type="Gene3D" id="3.30.2080.10">
    <property type="entry name" value="GH92 mannosidase domain"/>
    <property type="match status" value="1"/>
</dbReference>
<dbReference type="GO" id="GO:0005634">
    <property type="term" value="C:nucleus"/>
    <property type="evidence" value="ECO:0007669"/>
    <property type="project" value="TreeGrafter"/>
</dbReference>
<name>A0A8H7DMJ7_PLEOS</name>
<dbReference type="InterPro" id="IPR050883">
    <property type="entry name" value="PNGase"/>
</dbReference>
<dbReference type="InterPro" id="IPR041371">
    <property type="entry name" value="GH92_N"/>
</dbReference>
<dbReference type="OrthoDB" id="449263at2759"/>
<dbReference type="GO" id="GO:0000224">
    <property type="term" value="F:peptide-N4-(N-acetyl-beta-glucosaminyl)asparagine amidase activity"/>
    <property type="evidence" value="ECO:0007669"/>
    <property type="project" value="TreeGrafter"/>
</dbReference>
<keyword evidence="4" id="KW-1185">Reference proteome</keyword>
<dbReference type="PANTHER" id="PTHR12143:SF43">
    <property type="entry name" value="PUTATIVE-RELATED"/>
    <property type="match status" value="1"/>
</dbReference>
<dbReference type="InterPro" id="IPR008928">
    <property type="entry name" value="6-hairpin_glycosidase_sf"/>
</dbReference>
<dbReference type="Pfam" id="PF17678">
    <property type="entry name" value="Glyco_hydro_92N"/>
    <property type="match status" value="1"/>
</dbReference>
<dbReference type="VEuPathDB" id="FungiDB:PC9H_011055"/>
<dbReference type="InterPro" id="IPR018247">
    <property type="entry name" value="EF_Hand_1_Ca_BS"/>
</dbReference>
<dbReference type="Gene3D" id="1.20.1050.60">
    <property type="entry name" value="alpha-1,2-mannosidase"/>
    <property type="match status" value="1"/>
</dbReference>
<organism evidence="3 4">
    <name type="scientific">Pleurotus ostreatus</name>
    <name type="common">Oyster mushroom</name>
    <name type="synonym">White-rot fungus</name>
    <dbReference type="NCBI Taxonomy" id="5322"/>
    <lineage>
        <taxon>Eukaryota</taxon>
        <taxon>Fungi</taxon>
        <taxon>Dikarya</taxon>
        <taxon>Basidiomycota</taxon>
        <taxon>Agaricomycotina</taxon>
        <taxon>Agaricomycetes</taxon>
        <taxon>Agaricomycetidae</taxon>
        <taxon>Agaricales</taxon>
        <taxon>Pleurotineae</taxon>
        <taxon>Pleurotaceae</taxon>
        <taxon>Pleurotus</taxon>
    </lineage>
</organism>
<dbReference type="InterPro" id="IPR012939">
    <property type="entry name" value="Glyco_hydro_92"/>
</dbReference>
<dbReference type="PANTHER" id="PTHR12143">
    <property type="entry name" value="PEPTIDE N-GLYCANASE PNGASE -RELATED"/>
    <property type="match status" value="1"/>
</dbReference>
<evidence type="ECO:0000313" key="3">
    <source>
        <dbReference type="EMBL" id="KAF7422891.1"/>
    </source>
</evidence>
<gene>
    <name evidence="3" type="ORF">PC9H_011055</name>
</gene>
<dbReference type="GO" id="GO:0005975">
    <property type="term" value="P:carbohydrate metabolic process"/>
    <property type="evidence" value="ECO:0007669"/>
    <property type="project" value="InterPro"/>
</dbReference>
<dbReference type="Proteomes" id="UP000623687">
    <property type="component" value="Unassembled WGS sequence"/>
</dbReference>
<evidence type="ECO:0000259" key="2">
    <source>
        <dbReference type="Pfam" id="PF17678"/>
    </source>
</evidence>
<dbReference type="InterPro" id="IPR014718">
    <property type="entry name" value="GH-type_carb-bd"/>
</dbReference>
<comment type="caution">
    <text evidence="3">The sequence shown here is derived from an EMBL/GenBank/DDBJ whole genome shotgun (WGS) entry which is preliminary data.</text>
</comment>
<evidence type="ECO:0000313" key="4">
    <source>
        <dbReference type="Proteomes" id="UP000623687"/>
    </source>
</evidence>
<dbReference type="RefSeq" id="XP_036627923.1">
    <property type="nucleotide sequence ID" value="XM_036780540.1"/>
</dbReference>
<dbReference type="PROSITE" id="PS00018">
    <property type="entry name" value="EF_HAND_1"/>
    <property type="match status" value="1"/>
</dbReference>
<feature type="domain" description="Glycosyl hydrolase family 92" evidence="1">
    <location>
        <begin position="313"/>
        <end position="808"/>
    </location>
</feature>
<feature type="domain" description="Glycosyl hydrolase family 92 N-terminal" evidence="2">
    <location>
        <begin position="53"/>
        <end position="307"/>
    </location>
</feature>
<dbReference type="Gene3D" id="2.70.98.10">
    <property type="match status" value="1"/>
</dbReference>
<reference evidence="3" key="1">
    <citation type="submission" date="2019-07" db="EMBL/GenBank/DDBJ databases">
        <authorList>
            <person name="Palmer J.M."/>
        </authorList>
    </citation>
    <scope>NUCLEOTIDE SEQUENCE</scope>
    <source>
        <strain evidence="3">PC9</strain>
    </source>
</reference>